<dbReference type="AlphaFoldDB" id="A0A0G2IY03"/>
<name>A0A0G2IY03_9EURO</name>
<dbReference type="OrthoDB" id="4207703at2759"/>
<dbReference type="Proteomes" id="UP000034164">
    <property type="component" value="Unassembled WGS sequence"/>
</dbReference>
<evidence type="ECO:0000256" key="1">
    <source>
        <dbReference type="SAM" id="Coils"/>
    </source>
</evidence>
<evidence type="ECO:0000313" key="3">
    <source>
        <dbReference type="Proteomes" id="UP000034164"/>
    </source>
</evidence>
<feature type="coiled-coil region" evidence="1">
    <location>
        <begin position="30"/>
        <end position="57"/>
    </location>
</feature>
<organism evidence="2 3">
    <name type="scientific">[Emmonsia] crescens</name>
    <dbReference type="NCBI Taxonomy" id="73230"/>
    <lineage>
        <taxon>Eukaryota</taxon>
        <taxon>Fungi</taxon>
        <taxon>Dikarya</taxon>
        <taxon>Ascomycota</taxon>
        <taxon>Pezizomycotina</taxon>
        <taxon>Eurotiomycetes</taxon>
        <taxon>Eurotiomycetidae</taxon>
        <taxon>Onygenales</taxon>
        <taxon>Ajellomycetaceae</taxon>
        <taxon>Emergomyces</taxon>
    </lineage>
</organism>
<evidence type="ECO:0000313" key="2">
    <source>
        <dbReference type="EMBL" id="KKZ60149.1"/>
    </source>
</evidence>
<dbReference type="VEuPathDB" id="FungiDB:EMCG_05071"/>
<proteinExistence type="predicted"/>
<accession>A0A0G2IY03</accession>
<keyword evidence="1" id="KW-0175">Coiled coil</keyword>
<reference evidence="3" key="1">
    <citation type="journal article" date="2015" name="PLoS Genet.">
        <title>The dynamic genome and transcriptome of the human fungal pathogen Blastomyces and close relative Emmonsia.</title>
        <authorList>
            <person name="Munoz J.F."/>
            <person name="Gauthier G.M."/>
            <person name="Desjardins C.A."/>
            <person name="Gallo J.E."/>
            <person name="Holder J."/>
            <person name="Sullivan T.D."/>
            <person name="Marty A.J."/>
            <person name="Carmen J.C."/>
            <person name="Chen Z."/>
            <person name="Ding L."/>
            <person name="Gujja S."/>
            <person name="Magrini V."/>
            <person name="Misas E."/>
            <person name="Mitreva M."/>
            <person name="Priest M."/>
            <person name="Saif S."/>
            <person name="Whiston E.A."/>
            <person name="Young S."/>
            <person name="Zeng Q."/>
            <person name="Goldman W.E."/>
            <person name="Mardis E.R."/>
            <person name="Taylor J.W."/>
            <person name="McEwen J.G."/>
            <person name="Clay O.K."/>
            <person name="Klein B.S."/>
            <person name="Cuomo C.A."/>
        </authorList>
    </citation>
    <scope>NUCLEOTIDE SEQUENCE [LARGE SCALE GENOMIC DNA]</scope>
    <source>
        <strain evidence="3">UAMH 3008</strain>
    </source>
</reference>
<protein>
    <submittedName>
        <fullName evidence="2">Uncharacterized protein</fullName>
    </submittedName>
</protein>
<sequence length="70" mass="8323">MQLEKDSKLELNDRSRQIGDVITDVESKVRKKYETHFQEQEDKIAELQRQLNLVSARSRRPKRGRKGKEV</sequence>
<dbReference type="EMBL" id="LCZI01001578">
    <property type="protein sequence ID" value="KKZ60149.1"/>
    <property type="molecule type" value="Genomic_DNA"/>
</dbReference>
<gene>
    <name evidence="2" type="ORF">EMCG_05071</name>
</gene>
<comment type="caution">
    <text evidence="2">The sequence shown here is derived from an EMBL/GenBank/DDBJ whole genome shotgun (WGS) entry which is preliminary data.</text>
</comment>